<sequence>MINASKKSTVSETRRSNPIFSSAENSRALASTAEMWFSVMTECQREMIGFVSMRLAKDGDTFRQIVSCKSAAEAATLQAHWMEDTRRDYDAEMTKLLTICARSSREKL</sequence>
<gene>
    <name evidence="2" type="ORF">K9B37_06370</name>
</gene>
<comment type="caution">
    <text evidence="2">The sequence shown here is derived from an EMBL/GenBank/DDBJ whole genome shotgun (WGS) entry which is preliminary data.</text>
</comment>
<protein>
    <submittedName>
        <fullName evidence="2">Phasin family protein</fullName>
    </submittedName>
</protein>
<dbReference type="RefSeq" id="WP_224312214.1">
    <property type="nucleotide sequence ID" value="NZ_JAIRBM010000004.1"/>
</dbReference>
<organism evidence="2 3">
    <name type="scientific">Microvirga puerhi</name>
    <dbReference type="NCBI Taxonomy" id="2876078"/>
    <lineage>
        <taxon>Bacteria</taxon>
        <taxon>Pseudomonadati</taxon>
        <taxon>Pseudomonadota</taxon>
        <taxon>Alphaproteobacteria</taxon>
        <taxon>Hyphomicrobiales</taxon>
        <taxon>Methylobacteriaceae</taxon>
        <taxon>Microvirga</taxon>
    </lineage>
</organism>
<accession>A0ABS7VLN5</accession>
<keyword evidence="3" id="KW-1185">Reference proteome</keyword>
<evidence type="ECO:0000313" key="2">
    <source>
        <dbReference type="EMBL" id="MBZ6075912.1"/>
    </source>
</evidence>
<dbReference type="Proteomes" id="UP000704176">
    <property type="component" value="Unassembled WGS sequence"/>
</dbReference>
<evidence type="ECO:0000313" key="3">
    <source>
        <dbReference type="Proteomes" id="UP000704176"/>
    </source>
</evidence>
<proteinExistence type="predicted"/>
<evidence type="ECO:0000256" key="1">
    <source>
        <dbReference type="SAM" id="MobiDB-lite"/>
    </source>
</evidence>
<feature type="region of interest" description="Disordered" evidence="1">
    <location>
        <begin position="1"/>
        <end position="25"/>
    </location>
</feature>
<dbReference type="EMBL" id="JAIRBM010000004">
    <property type="protein sequence ID" value="MBZ6075912.1"/>
    <property type="molecule type" value="Genomic_DNA"/>
</dbReference>
<reference evidence="2 3" key="1">
    <citation type="submission" date="2021-09" db="EMBL/GenBank/DDBJ databases">
        <title>The complete genome sequence of a new microorganism.</title>
        <authorList>
            <person name="Zi Z."/>
        </authorList>
    </citation>
    <scope>NUCLEOTIDE SEQUENCE [LARGE SCALE GENOMIC DNA]</scope>
    <source>
        <strain evidence="2 3">WGZ8</strain>
    </source>
</reference>
<name>A0ABS7VLN5_9HYPH</name>